<gene>
    <name evidence="4" type="ORF">ILEXP_LOCUS48117</name>
</gene>
<evidence type="ECO:0000256" key="2">
    <source>
        <dbReference type="ARBA" id="ARBA00023242"/>
    </source>
</evidence>
<keyword evidence="1" id="KW-0238">DNA-binding</keyword>
<dbReference type="InterPro" id="IPR021786">
    <property type="entry name" value="Cdc5p/Cef1_C"/>
</dbReference>
<evidence type="ECO:0000313" key="4">
    <source>
        <dbReference type="EMBL" id="CAK9178202.1"/>
    </source>
</evidence>
<dbReference type="InterPro" id="IPR047242">
    <property type="entry name" value="CDC5L/Cef1"/>
</dbReference>
<proteinExistence type="predicted"/>
<accession>A0ABC8U8X7</accession>
<sequence length="76" mass="8765">MRADEDKSSFVPPTSIEQADEMIRKELVSLLEHDNVKYPLEEKVEKEKKKGVKRAANGKYVSVPVIEDFEESELKE</sequence>
<evidence type="ECO:0000313" key="5">
    <source>
        <dbReference type="Proteomes" id="UP001642360"/>
    </source>
</evidence>
<protein>
    <recommendedName>
        <fullName evidence="3">Pre-mRNA splicing factor component Cdc5p/Cef1 C-terminal domain-containing protein</fullName>
    </recommendedName>
</protein>
<dbReference type="AlphaFoldDB" id="A0ABC8U8X7"/>
<dbReference type="PANTHER" id="PTHR45885">
    <property type="entry name" value="CELL DIVISION CYCLE 5-LIKE PROTEIN"/>
    <property type="match status" value="1"/>
</dbReference>
<dbReference type="PANTHER" id="PTHR45885:SF1">
    <property type="entry name" value="CELL DIVISION CYCLE 5-LIKE PROTEIN"/>
    <property type="match status" value="1"/>
</dbReference>
<name>A0ABC8U8X7_9AQUA</name>
<dbReference type="Pfam" id="PF11831">
    <property type="entry name" value="Myb_Cef"/>
    <property type="match status" value="1"/>
</dbReference>
<feature type="non-terminal residue" evidence="4">
    <location>
        <position position="76"/>
    </location>
</feature>
<evidence type="ECO:0000259" key="3">
    <source>
        <dbReference type="Pfam" id="PF11831"/>
    </source>
</evidence>
<keyword evidence="2" id="KW-0539">Nucleus</keyword>
<dbReference type="GO" id="GO:0003677">
    <property type="term" value="F:DNA binding"/>
    <property type="evidence" value="ECO:0007669"/>
    <property type="project" value="UniProtKB-KW"/>
</dbReference>
<dbReference type="EMBL" id="CAUOFW020007253">
    <property type="protein sequence ID" value="CAK9178202.1"/>
    <property type="molecule type" value="Genomic_DNA"/>
</dbReference>
<comment type="caution">
    <text evidence="4">The sequence shown here is derived from an EMBL/GenBank/DDBJ whole genome shotgun (WGS) entry which is preliminary data.</text>
</comment>
<reference evidence="4 5" key="1">
    <citation type="submission" date="2024-02" db="EMBL/GenBank/DDBJ databases">
        <authorList>
            <person name="Vignale AGUSTIN F."/>
            <person name="Sosa J E."/>
            <person name="Modenutti C."/>
        </authorList>
    </citation>
    <scope>NUCLEOTIDE SEQUENCE [LARGE SCALE GENOMIC DNA]</scope>
</reference>
<organism evidence="4 5">
    <name type="scientific">Ilex paraguariensis</name>
    <name type="common">yerba mate</name>
    <dbReference type="NCBI Taxonomy" id="185542"/>
    <lineage>
        <taxon>Eukaryota</taxon>
        <taxon>Viridiplantae</taxon>
        <taxon>Streptophyta</taxon>
        <taxon>Embryophyta</taxon>
        <taxon>Tracheophyta</taxon>
        <taxon>Spermatophyta</taxon>
        <taxon>Magnoliopsida</taxon>
        <taxon>eudicotyledons</taxon>
        <taxon>Gunneridae</taxon>
        <taxon>Pentapetalae</taxon>
        <taxon>asterids</taxon>
        <taxon>campanulids</taxon>
        <taxon>Aquifoliales</taxon>
        <taxon>Aquifoliaceae</taxon>
        <taxon>Ilex</taxon>
    </lineage>
</organism>
<keyword evidence="5" id="KW-1185">Reference proteome</keyword>
<evidence type="ECO:0000256" key="1">
    <source>
        <dbReference type="ARBA" id="ARBA00023125"/>
    </source>
</evidence>
<feature type="domain" description="Pre-mRNA splicing factor component Cdc5p/Cef1 C-terminal" evidence="3">
    <location>
        <begin position="6"/>
        <end position="76"/>
    </location>
</feature>
<dbReference type="Proteomes" id="UP001642360">
    <property type="component" value="Unassembled WGS sequence"/>
</dbReference>